<keyword evidence="2" id="KW-1185">Reference proteome</keyword>
<proteinExistence type="predicted"/>
<accession>A0ABS7WYN3</accession>
<organism evidence="1 2">
    <name type="scientific">Modicisalibacter tunisiensis</name>
    <dbReference type="NCBI Taxonomy" id="390637"/>
    <lineage>
        <taxon>Bacteria</taxon>
        <taxon>Pseudomonadati</taxon>
        <taxon>Pseudomonadota</taxon>
        <taxon>Gammaproteobacteria</taxon>
        <taxon>Oceanospirillales</taxon>
        <taxon>Halomonadaceae</taxon>
        <taxon>Modicisalibacter</taxon>
    </lineage>
</organism>
<gene>
    <name evidence="1" type="ORF">KGQ91_08540</name>
</gene>
<comment type="caution">
    <text evidence="1">The sequence shown here is derived from an EMBL/GenBank/DDBJ whole genome shotgun (WGS) entry which is preliminary data.</text>
</comment>
<dbReference type="RefSeq" id="WP_224415470.1">
    <property type="nucleotide sequence ID" value="NZ_JAGXFC010000001.1"/>
</dbReference>
<sequence>MKQILLAALLIVVPVSVFSATELWLSPGHKPPAGAGTSNPLGDLTDYQAIISDTRALVEAGKLSAAEHRATDFETRWDDAESSLRPKAPAAWGNVDAAADRVFAALRARSPDTQTVKKRLTALSDRLSHPSAGGSKGGVQQVAGIAVTDANGHAIPCETLLGKLRSALANGAIGDADLAQARSLQSRATQRCNADDDVHSDQLSARALALSSQ</sequence>
<reference evidence="1 2" key="1">
    <citation type="submission" date="2021-05" db="EMBL/GenBank/DDBJ databases">
        <title>Petroleum and Energy Research Collection (APPE): ex situ preservation of microbial diversity associated with the oil industry and exploitation of its biotechnological potential.</title>
        <authorList>
            <person name="Paixao C.T.M."/>
            <person name="Gomes M.B."/>
            <person name="Oliveira V.M."/>
        </authorList>
    </citation>
    <scope>NUCLEOTIDE SEQUENCE [LARGE SCALE GENOMIC DNA]</scope>
    <source>
        <strain evidence="1 2">LIT2</strain>
    </source>
</reference>
<evidence type="ECO:0000313" key="2">
    <source>
        <dbReference type="Proteomes" id="UP001319883"/>
    </source>
</evidence>
<name>A0ABS7WYN3_9GAMM</name>
<protein>
    <submittedName>
        <fullName evidence="1">Uncharacterized protein</fullName>
    </submittedName>
</protein>
<dbReference type="Proteomes" id="UP001319883">
    <property type="component" value="Unassembled WGS sequence"/>
</dbReference>
<evidence type="ECO:0000313" key="1">
    <source>
        <dbReference type="EMBL" id="MBZ9567730.1"/>
    </source>
</evidence>
<dbReference type="EMBL" id="JAGXFD010000001">
    <property type="protein sequence ID" value="MBZ9567730.1"/>
    <property type="molecule type" value="Genomic_DNA"/>
</dbReference>